<dbReference type="InterPro" id="IPR036736">
    <property type="entry name" value="ACP-like_sf"/>
</dbReference>
<comment type="cofactor">
    <cofactor evidence="1">
        <name>pantetheine 4'-phosphate</name>
        <dbReference type="ChEBI" id="CHEBI:47942"/>
    </cofactor>
</comment>
<sequence length="110" mass="11710">MAEQLGDVRLGTVRDEIHADAVDGPSTPLEARLAELWSDVLGVGRVGRYDNFFDLGGNSLVAVQLVSRLRSALDMRVSIAVLFENPTLEALATALAGDVPPVVALLEAVR</sequence>
<dbReference type="GO" id="GO:0044550">
    <property type="term" value="P:secondary metabolite biosynthetic process"/>
    <property type="evidence" value="ECO:0007669"/>
    <property type="project" value="TreeGrafter"/>
</dbReference>
<feature type="domain" description="Carrier" evidence="4">
    <location>
        <begin position="24"/>
        <end position="99"/>
    </location>
</feature>
<accession>A0A9D5U8R2</accession>
<dbReference type="SUPFAM" id="SSF47336">
    <property type="entry name" value="ACP-like"/>
    <property type="match status" value="1"/>
</dbReference>
<dbReference type="GO" id="GO:0005737">
    <property type="term" value="C:cytoplasm"/>
    <property type="evidence" value="ECO:0007669"/>
    <property type="project" value="TreeGrafter"/>
</dbReference>
<evidence type="ECO:0000313" key="5">
    <source>
        <dbReference type="EMBL" id="MBE7700243.1"/>
    </source>
</evidence>
<evidence type="ECO:0000256" key="3">
    <source>
        <dbReference type="ARBA" id="ARBA00022553"/>
    </source>
</evidence>
<dbReference type="Pfam" id="PF00550">
    <property type="entry name" value="PP-binding"/>
    <property type="match status" value="1"/>
</dbReference>
<comment type="caution">
    <text evidence="5">The sequence shown here is derived from an EMBL/GenBank/DDBJ whole genome shotgun (WGS) entry which is preliminary data.</text>
</comment>
<reference evidence="5 6" key="1">
    <citation type="submission" date="2020-08" db="EMBL/GenBank/DDBJ databases">
        <title>A Genomic Blueprint of the Chicken Gut Microbiome.</title>
        <authorList>
            <person name="Gilroy R."/>
            <person name="Ravi A."/>
            <person name="Getino M."/>
            <person name="Pursley I."/>
            <person name="Horton D.L."/>
            <person name="Alikhan N.-F."/>
            <person name="Baker D."/>
            <person name="Gharbi K."/>
            <person name="Hall N."/>
            <person name="Watson M."/>
            <person name="Adriaenssens E.M."/>
            <person name="Foster-Nyarko E."/>
            <person name="Jarju S."/>
            <person name="Secka A."/>
            <person name="Antonio M."/>
            <person name="Oren A."/>
            <person name="Chaudhuri R."/>
            <person name="La Ragione R.M."/>
            <person name="Hildebrand F."/>
            <person name="Pallen M.J."/>
        </authorList>
    </citation>
    <scope>NUCLEOTIDE SEQUENCE [LARGE SCALE GENOMIC DNA]</scope>
    <source>
        <strain evidence="5 6">Sa1BUA8</strain>
    </source>
</reference>
<proteinExistence type="predicted"/>
<name>A0A9D5U8R2_9CELL</name>
<dbReference type="PROSITE" id="PS00012">
    <property type="entry name" value="PHOSPHOPANTETHEINE"/>
    <property type="match status" value="1"/>
</dbReference>
<dbReference type="RefSeq" id="WP_193719534.1">
    <property type="nucleotide sequence ID" value="NZ_JACSPN010000007.1"/>
</dbReference>
<dbReference type="InterPro" id="IPR006162">
    <property type="entry name" value="Ppantetheine_attach_site"/>
</dbReference>
<dbReference type="SMART" id="SM00823">
    <property type="entry name" value="PKS_PP"/>
    <property type="match status" value="1"/>
</dbReference>
<evidence type="ECO:0000313" key="6">
    <source>
        <dbReference type="Proteomes" id="UP000822993"/>
    </source>
</evidence>
<dbReference type="PANTHER" id="PTHR45527">
    <property type="entry name" value="NONRIBOSOMAL PEPTIDE SYNTHETASE"/>
    <property type="match status" value="1"/>
</dbReference>
<evidence type="ECO:0000256" key="2">
    <source>
        <dbReference type="ARBA" id="ARBA00022450"/>
    </source>
</evidence>
<dbReference type="InterPro" id="IPR020806">
    <property type="entry name" value="PKS_PP-bd"/>
</dbReference>
<gene>
    <name evidence="5" type="ORF">H9623_08000</name>
</gene>
<organism evidence="5 6">
    <name type="scientific">Oerskovia douganii</name>
    <dbReference type="NCBI Taxonomy" id="2762210"/>
    <lineage>
        <taxon>Bacteria</taxon>
        <taxon>Bacillati</taxon>
        <taxon>Actinomycetota</taxon>
        <taxon>Actinomycetes</taxon>
        <taxon>Micrococcales</taxon>
        <taxon>Cellulomonadaceae</taxon>
        <taxon>Oerskovia</taxon>
    </lineage>
</organism>
<keyword evidence="2" id="KW-0596">Phosphopantetheine</keyword>
<dbReference type="GO" id="GO:0031177">
    <property type="term" value="F:phosphopantetheine binding"/>
    <property type="evidence" value="ECO:0007669"/>
    <property type="project" value="InterPro"/>
</dbReference>
<keyword evidence="6" id="KW-1185">Reference proteome</keyword>
<protein>
    <recommendedName>
        <fullName evidence="4">Carrier domain-containing protein</fullName>
    </recommendedName>
</protein>
<dbReference type="GO" id="GO:0043041">
    <property type="term" value="P:amino acid activation for nonribosomal peptide biosynthetic process"/>
    <property type="evidence" value="ECO:0007669"/>
    <property type="project" value="TreeGrafter"/>
</dbReference>
<dbReference type="Gene3D" id="1.10.1200.10">
    <property type="entry name" value="ACP-like"/>
    <property type="match status" value="1"/>
</dbReference>
<dbReference type="AlphaFoldDB" id="A0A9D5U8R2"/>
<dbReference type="PROSITE" id="PS50075">
    <property type="entry name" value="CARRIER"/>
    <property type="match status" value="1"/>
</dbReference>
<dbReference type="FunFam" id="1.10.1200.10:FF:000016">
    <property type="entry name" value="Non-ribosomal peptide synthase"/>
    <property type="match status" value="1"/>
</dbReference>
<evidence type="ECO:0000256" key="1">
    <source>
        <dbReference type="ARBA" id="ARBA00001957"/>
    </source>
</evidence>
<dbReference type="InterPro" id="IPR009081">
    <property type="entry name" value="PP-bd_ACP"/>
</dbReference>
<dbReference type="Proteomes" id="UP000822993">
    <property type="component" value="Unassembled WGS sequence"/>
</dbReference>
<evidence type="ECO:0000259" key="4">
    <source>
        <dbReference type="PROSITE" id="PS50075"/>
    </source>
</evidence>
<dbReference type="PANTHER" id="PTHR45527:SF1">
    <property type="entry name" value="FATTY ACID SYNTHASE"/>
    <property type="match status" value="1"/>
</dbReference>
<keyword evidence="3" id="KW-0597">Phosphoprotein</keyword>
<dbReference type="EMBL" id="JACSPN010000007">
    <property type="protein sequence ID" value="MBE7700243.1"/>
    <property type="molecule type" value="Genomic_DNA"/>
</dbReference>
<dbReference type="GO" id="GO:0072330">
    <property type="term" value="P:monocarboxylic acid biosynthetic process"/>
    <property type="evidence" value="ECO:0007669"/>
    <property type="project" value="UniProtKB-ARBA"/>
</dbReference>